<evidence type="ECO:0000313" key="2">
    <source>
        <dbReference type="EMBL" id="RZS72312.1"/>
    </source>
</evidence>
<dbReference type="Gene3D" id="3.40.50.620">
    <property type="entry name" value="HUPs"/>
    <property type="match status" value="1"/>
</dbReference>
<evidence type="ECO:0000313" key="3">
    <source>
        <dbReference type="Proteomes" id="UP000293874"/>
    </source>
</evidence>
<sequence length="236" mass="26753">MNWSGGKDSALCLHRIKQDPNYHINALLTSVNAVHDRVSMHGVRRRLLEAQAASLNYPLHTLELPEMPGMMEYESIMTSQLNAFKSLGYTHSVFGDIFLEDLRAYREIKLEAMGLQAAFPLWNIPTEQLMEEFLDLGFKAIIVCVNDRYLDKSFCGRLIDGSFVRDLPPGVDVCGENGEYHSFVFDGPVFNHPVTFTKGEIVRRTYDAPRTDTLNPDSMDQPSSYGFYFCDLLPSV</sequence>
<dbReference type="AlphaFoldDB" id="A0A4Q7MTW3"/>
<keyword evidence="3" id="KW-1185">Reference proteome</keyword>
<organism evidence="2 3">
    <name type="scientific">Pseudobacter ginsenosidimutans</name>
    <dbReference type="NCBI Taxonomy" id="661488"/>
    <lineage>
        <taxon>Bacteria</taxon>
        <taxon>Pseudomonadati</taxon>
        <taxon>Bacteroidota</taxon>
        <taxon>Chitinophagia</taxon>
        <taxon>Chitinophagales</taxon>
        <taxon>Chitinophagaceae</taxon>
        <taxon>Pseudobacter</taxon>
    </lineage>
</organism>
<comment type="caution">
    <text evidence="2">The sequence shown here is derived from an EMBL/GenBank/DDBJ whole genome shotgun (WGS) entry which is preliminary data.</text>
</comment>
<accession>A0A4Q7MTW3</accession>
<name>A0A4Q7MTW3_9BACT</name>
<reference evidence="2 3" key="1">
    <citation type="submission" date="2019-02" db="EMBL/GenBank/DDBJ databases">
        <title>Genomic Encyclopedia of Type Strains, Phase IV (KMG-IV): sequencing the most valuable type-strain genomes for metagenomic binning, comparative biology and taxonomic classification.</title>
        <authorList>
            <person name="Goeker M."/>
        </authorList>
    </citation>
    <scope>NUCLEOTIDE SEQUENCE [LARGE SCALE GENOMIC DNA]</scope>
    <source>
        <strain evidence="2 3">DSM 18116</strain>
    </source>
</reference>
<dbReference type="PIRSF" id="PIRSF039123">
    <property type="entry name" value="Diphthamide_synthase"/>
    <property type="match status" value="1"/>
</dbReference>
<dbReference type="InterPro" id="IPR002761">
    <property type="entry name" value="Diphthami_syn_dom"/>
</dbReference>
<protein>
    <submittedName>
        <fullName evidence="2">Uncharacterized protein (TIGR00290 family)</fullName>
    </submittedName>
</protein>
<feature type="domain" description="Diphthamide synthase" evidence="1">
    <location>
        <begin position="3"/>
        <end position="195"/>
    </location>
</feature>
<proteinExistence type="predicted"/>
<dbReference type="OrthoDB" id="3572539at2"/>
<dbReference type="Gene3D" id="3.90.1490.10">
    <property type="entry name" value="putative n-type atp pyrophosphatase, domain 2"/>
    <property type="match status" value="1"/>
</dbReference>
<dbReference type="CDD" id="cd01994">
    <property type="entry name" value="AANH_PF0828-like"/>
    <property type="match status" value="1"/>
</dbReference>
<dbReference type="Pfam" id="PF01902">
    <property type="entry name" value="Diphthami_syn_2"/>
    <property type="match status" value="1"/>
</dbReference>
<dbReference type="EMBL" id="SGXA01000002">
    <property type="protein sequence ID" value="RZS72312.1"/>
    <property type="molecule type" value="Genomic_DNA"/>
</dbReference>
<dbReference type="InterPro" id="IPR014729">
    <property type="entry name" value="Rossmann-like_a/b/a_fold"/>
</dbReference>
<dbReference type="Proteomes" id="UP000293874">
    <property type="component" value="Unassembled WGS sequence"/>
</dbReference>
<gene>
    <name evidence="2" type="ORF">EV199_4231</name>
</gene>
<evidence type="ECO:0000259" key="1">
    <source>
        <dbReference type="Pfam" id="PF01902"/>
    </source>
</evidence>
<dbReference type="SUPFAM" id="SSF52402">
    <property type="entry name" value="Adenine nucleotide alpha hydrolases-like"/>
    <property type="match status" value="1"/>
</dbReference>
<dbReference type="InterPro" id="IPR030662">
    <property type="entry name" value="DPH6/MJ0570"/>
</dbReference>